<dbReference type="InterPro" id="IPR050417">
    <property type="entry name" value="Sugar_Epim/Isomerase"/>
</dbReference>
<evidence type="ECO:0000256" key="1">
    <source>
        <dbReference type="ARBA" id="ARBA00023235"/>
    </source>
</evidence>
<proteinExistence type="predicted"/>
<reference evidence="3 4" key="1">
    <citation type="submission" date="2020-08" db="EMBL/GenBank/DDBJ databases">
        <title>Genomic Encyclopedia of Type Strains, Phase IV (KMG-V): Genome sequencing to study the core and pangenomes of soil and plant-associated prokaryotes.</title>
        <authorList>
            <person name="Whitman W."/>
        </authorList>
    </citation>
    <scope>NUCLEOTIDE SEQUENCE [LARGE SCALE GENOMIC DNA]</scope>
    <source>
        <strain evidence="3 4">MP7CTX6</strain>
    </source>
</reference>
<dbReference type="InterPro" id="IPR013022">
    <property type="entry name" value="Xyl_isomerase-like_TIM-brl"/>
</dbReference>
<sequence>MIKFGASLLSWILPEWKAAEGAYAIQKTAAAGFDILEILLPPSMDIDTATVRKQLQEHHIQAICSFNLPANCHIPFYPDQAYEAIKSALDKAAELESAILAGVLHSAIGVFSGSVKTAQENETLVQVLTLSAGYASRLGITMCLEPINRYESYICTCAADVLDLIEQVGSPALALHLDTFHMNIEEDNFRDPVIIAAGI</sequence>
<dbReference type="InterPro" id="IPR036237">
    <property type="entry name" value="Xyl_isomerase-like_sf"/>
</dbReference>
<evidence type="ECO:0000313" key="4">
    <source>
        <dbReference type="Proteomes" id="UP000537718"/>
    </source>
</evidence>
<dbReference type="PANTHER" id="PTHR43489:SF7">
    <property type="entry name" value="3-DEHYDRO-D-GULOSIDE 4-EPIMERASE-RELATED"/>
    <property type="match status" value="1"/>
</dbReference>
<name>A0A7W8YUG6_9SPHI</name>
<protein>
    <submittedName>
        <fullName evidence="3">D-psicose/D-tagatose/L-ribulose 3-epimerase</fullName>
        <ecNumber evidence="3">5.1.3.30</ecNumber>
        <ecNumber evidence="3">5.1.3.31</ecNumber>
    </submittedName>
</protein>
<evidence type="ECO:0000259" key="2">
    <source>
        <dbReference type="Pfam" id="PF01261"/>
    </source>
</evidence>
<dbReference type="Gene3D" id="3.20.20.150">
    <property type="entry name" value="Divalent-metal-dependent TIM barrel enzymes"/>
    <property type="match status" value="1"/>
</dbReference>
<dbReference type="PANTHER" id="PTHR43489">
    <property type="entry name" value="ISOMERASE"/>
    <property type="match status" value="1"/>
</dbReference>
<dbReference type="SUPFAM" id="SSF51658">
    <property type="entry name" value="Xylose isomerase-like"/>
    <property type="match status" value="1"/>
</dbReference>
<comment type="caution">
    <text evidence="3">The sequence shown here is derived from an EMBL/GenBank/DDBJ whole genome shotgun (WGS) entry which is preliminary data.</text>
</comment>
<keyword evidence="1 3" id="KW-0413">Isomerase</keyword>
<dbReference type="AlphaFoldDB" id="A0A7W8YUG6"/>
<dbReference type="Proteomes" id="UP000537718">
    <property type="component" value="Unassembled WGS sequence"/>
</dbReference>
<dbReference type="RefSeq" id="WP_260319784.1">
    <property type="nucleotide sequence ID" value="NZ_JACHCF010000007.1"/>
</dbReference>
<dbReference type="EMBL" id="JACHCF010000007">
    <property type="protein sequence ID" value="MBB5622051.1"/>
    <property type="molecule type" value="Genomic_DNA"/>
</dbReference>
<dbReference type="EC" id="5.1.3.30" evidence="3"/>
<evidence type="ECO:0000313" key="3">
    <source>
        <dbReference type="EMBL" id="MBB5622051.1"/>
    </source>
</evidence>
<organism evidence="3 4">
    <name type="scientific">Pedobacter cryoconitis</name>
    <dbReference type="NCBI Taxonomy" id="188932"/>
    <lineage>
        <taxon>Bacteria</taxon>
        <taxon>Pseudomonadati</taxon>
        <taxon>Bacteroidota</taxon>
        <taxon>Sphingobacteriia</taxon>
        <taxon>Sphingobacteriales</taxon>
        <taxon>Sphingobacteriaceae</taxon>
        <taxon>Pedobacter</taxon>
    </lineage>
</organism>
<feature type="domain" description="Xylose isomerase-like TIM barrel" evidence="2">
    <location>
        <begin position="26"/>
        <end position="188"/>
    </location>
</feature>
<dbReference type="Pfam" id="PF01261">
    <property type="entry name" value="AP_endonuc_2"/>
    <property type="match status" value="1"/>
</dbReference>
<accession>A0A7W8YUG6</accession>
<dbReference type="GO" id="GO:0016853">
    <property type="term" value="F:isomerase activity"/>
    <property type="evidence" value="ECO:0007669"/>
    <property type="project" value="UniProtKB-KW"/>
</dbReference>
<dbReference type="EC" id="5.1.3.31" evidence="3"/>
<gene>
    <name evidence="3" type="ORF">HDE69_003116</name>
</gene>